<comment type="caution">
    <text evidence="2">The sequence shown here is derived from an EMBL/GenBank/DDBJ whole genome shotgun (WGS) entry which is preliminary data.</text>
</comment>
<sequence length="369" mass="41571">MDAQEERNVPTAMDRKRMVSQEAAYWYIRCSDERSMSRYDRKLLLAWLKKSPEHVAEILRMFQLDGQCARQRLRDVVNGLCESNVVEVDFGGGASQYDYQPSRTVSDKVPRKAAESKFKPLWKVAAAIGTFSVAGLLGHAVLDRPNGVIETVASEWQHKSLEDGSSIHLDARTQLKVEFTDGQRIVYLNHGQAAFDVAKDSRRPFIVRTPLVDVVAVGTRFSVDIGLDAGVTTVVEEGVVKVIKHGETDSSAVMLARDEQLYIAPPSVVEVPRISAPNKIHVDAKAELEWTTGWVHFDEGATVREMVKQFNRRHEVQVNIVDPVVAEKKVRYARMKIDSVENFRDAMDNQEGVAVSEDREHKTLRLRSE</sequence>
<dbReference type="GO" id="GO:0016989">
    <property type="term" value="F:sigma factor antagonist activity"/>
    <property type="evidence" value="ECO:0007669"/>
    <property type="project" value="TreeGrafter"/>
</dbReference>
<proteinExistence type="predicted"/>
<dbReference type="PIRSF" id="PIRSF018266">
    <property type="entry name" value="FecR"/>
    <property type="match status" value="1"/>
</dbReference>
<evidence type="ECO:0000313" key="2">
    <source>
        <dbReference type="EMBL" id="GFE84603.1"/>
    </source>
</evidence>
<organism evidence="2 3">
    <name type="scientific">Steroidobacter agaridevorans</name>
    <dbReference type="NCBI Taxonomy" id="2695856"/>
    <lineage>
        <taxon>Bacteria</taxon>
        <taxon>Pseudomonadati</taxon>
        <taxon>Pseudomonadota</taxon>
        <taxon>Gammaproteobacteria</taxon>
        <taxon>Steroidobacterales</taxon>
        <taxon>Steroidobacteraceae</taxon>
        <taxon>Steroidobacter</taxon>
    </lineage>
</organism>
<dbReference type="PANTHER" id="PTHR30273:SF2">
    <property type="entry name" value="PROTEIN FECR"/>
    <property type="match status" value="1"/>
</dbReference>
<dbReference type="InterPro" id="IPR012373">
    <property type="entry name" value="Ferrdict_sens_TM"/>
</dbReference>
<dbReference type="EMBL" id="BLJN01000009">
    <property type="protein sequence ID" value="GFE84603.1"/>
    <property type="molecule type" value="Genomic_DNA"/>
</dbReference>
<dbReference type="Pfam" id="PF04773">
    <property type="entry name" value="FecR"/>
    <property type="match status" value="1"/>
</dbReference>
<gene>
    <name evidence="2" type="ORF">GCM10011487_66030</name>
</gene>
<feature type="domain" description="FecR protein" evidence="1">
    <location>
        <begin position="148"/>
        <end position="241"/>
    </location>
</feature>
<dbReference type="PANTHER" id="PTHR30273">
    <property type="entry name" value="PERIPLASMIC SIGNAL SENSOR AND SIGMA FACTOR ACTIVATOR FECR-RELATED"/>
    <property type="match status" value="1"/>
</dbReference>
<name>A0A829YP65_9GAMM</name>
<reference evidence="3" key="1">
    <citation type="submission" date="2020-01" db="EMBL/GenBank/DDBJ databases">
        <title>'Steroidobacter agaridevorans' sp. nov., agar-degrading bacteria isolated from rhizosphere soils.</title>
        <authorList>
            <person name="Ikenaga M."/>
            <person name="Kataoka M."/>
            <person name="Murouchi A."/>
            <person name="Katsuragi S."/>
            <person name="Sakai M."/>
        </authorList>
    </citation>
    <scope>NUCLEOTIDE SEQUENCE [LARGE SCALE GENOMIC DNA]</scope>
    <source>
        <strain evidence="3">YU21-B</strain>
    </source>
</reference>
<accession>A0A829YP65</accession>
<keyword evidence="3" id="KW-1185">Reference proteome</keyword>
<dbReference type="AlphaFoldDB" id="A0A829YP65"/>
<dbReference type="Proteomes" id="UP000445000">
    <property type="component" value="Unassembled WGS sequence"/>
</dbReference>
<dbReference type="Gene3D" id="2.60.120.1440">
    <property type="match status" value="1"/>
</dbReference>
<protein>
    <recommendedName>
        <fullName evidence="1">FecR protein domain-containing protein</fullName>
    </recommendedName>
</protein>
<evidence type="ECO:0000259" key="1">
    <source>
        <dbReference type="Pfam" id="PF04773"/>
    </source>
</evidence>
<dbReference type="InterPro" id="IPR006860">
    <property type="entry name" value="FecR"/>
</dbReference>
<evidence type="ECO:0000313" key="3">
    <source>
        <dbReference type="Proteomes" id="UP000445000"/>
    </source>
</evidence>